<proteinExistence type="inferred from homology"/>
<evidence type="ECO:0000256" key="8">
    <source>
        <dbReference type="PIRSR" id="PIRSR602401-1"/>
    </source>
</evidence>
<evidence type="ECO:0000256" key="6">
    <source>
        <dbReference type="ARBA" id="ARBA00023004"/>
    </source>
</evidence>
<feature type="binding site" description="axial binding residue" evidence="8">
    <location>
        <position position="451"/>
    </location>
    <ligand>
        <name>heme</name>
        <dbReference type="ChEBI" id="CHEBI:30413"/>
    </ligand>
    <ligandPart>
        <name>Fe</name>
        <dbReference type="ChEBI" id="CHEBI:18248"/>
    </ligandPart>
</feature>
<dbReference type="AlphaFoldDB" id="A0A7J6DYX8"/>
<dbReference type="GO" id="GO:0020037">
    <property type="term" value="F:heme binding"/>
    <property type="evidence" value="ECO:0007669"/>
    <property type="project" value="InterPro"/>
</dbReference>
<evidence type="ECO:0000256" key="10">
    <source>
        <dbReference type="SAM" id="Phobius"/>
    </source>
</evidence>
<evidence type="ECO:0000256" key="2">
    <source>
        <dbReference type="ARBA" id="ARBA00010617"/>
    </source>
</evidence>
<dbReference type="GO" id="GO:0004497">
    <property type="term" value="F:monooxygenase activity"/>
    <property type="evidence" value="ECO:0007669"/>
    <property type="project" value="UniProtKB-KW"/>
</dbReference>
<dbReference type="EMBL" id="JAATIP010000338">
    <property type="protein sequence ID" value="KAF4351367.1"/>
    <property type="molecule type" value="Genomic_DNA"/>
</dbReference>
<comment type="caution">
    <text evidence="11">The sequence shown here is derived from an EMBL/GenBank/DDBJ whole genome shotgun (WGS) entry which is preliminary data.</text>
</comment>
<comment type="similarity">
    <text evidence="2 9">Belongs to the cytochrome P450 family.</text>
</comment>
<keyword evidence="10" id="KW-1133">Transmembrane helix</keyword>
<keyword evidence="3 8" id="KW-0349">Heme</keyword>
<dbReference type="InterPro" id="IPR017972">
    <property type="entry name" value="Cyt_P450_CS"/>
</dbReference>
<dbReference type="GO" id="GO:0016705">
    <property type="term" value="F:oxidoreductase activity, acting on paired donors, with incorporation or reduction of molecular oxygen"/>
    <property type="evidence" value="ECO:0007669"/>
    <property type="project" value="InterPro"/>
</dbReference>
<name>A0A7J6DYX8_CANSA</name>
<dbReference type="InterPro" id="IPR002401">
    <property type="entry name" value="Cyt_P450_E_grp-I"/>
</dbReference>
<evidence type="ECO:0000256" key="9">
    <source>
        <dbReference type="RuleBase" id="RU000461"/>
    </source>
</evidence>
<dbReference type="PANTHER" id="PTHR47955">
    <property type="entry name" value="CYTOCHROME P450 FAMILY 71 PROTEIN"/>
    <property type="match status" value="1"/>
</dbReference>
<dbReference type="InterPro" id="IPR001128">
    <property type="entry name" value="Cyt_P450"/>
</dbReference>
<keyword evidence="5 9" id="KW-0560">Oxidoreductase</keyword>
<keyword evidence="10" id="KW-0812">Transmembrane</keyword>
<gene>
    <name evidence="11" type="ORF">F8388_022742</name>
</gene>
<evidence type="ECO:0000313" key="11">
    <source>
        <dbReference type="EMBL" id="KAF4351367.1"/>
    </source>
</evidence>
<sequence>INKLANTIEIDNNIMDLQLPSFPVLLSLLFSLLMAVTILMKRARNSKLPPGPWRLPLVGNLHQLLLGYSSSSSSYEVFSDLAKKHGPFMYLEIGQVPTVIVSSPEYAKEIMRTHDVVFASRPRTLAAQIIGYDCTDIAFAPYGDYWRQLRKICMQALFSPKRVQSLEPIREKEVFNTLQHIIANSKLNFTQMVTNLSYSIVSRAAFGEKSSDHDEFISIVEEDIKVAGGFEFGELFPSLRFLDWTSRPKYESLKQRSSRILEKIIKQHMINQNNEKSEEEQDLVDVLLKYHNKANLGLTLDNIKGVIWDIFEAGSETSAVTEDWAMVELMRNPIMMKKAQDEVREVFGRKGLFETSIHEMKYLKLIIKETLRLHPPVPFLLPRESSEKCEINGYEIPNGTRVLVNVWGIGRDAKYWNEPESFIPERFDDSSIDFKGNNFEYIPFGAGRRICPGITFGVVSLEYSLALMLYHFDWKLPNGMKPQDLDMSELFGIAVRRKDDLYLIPTIYHQSPLAN</sequence>
<dbReference type="PROSITE" id="PS00086">
    <property type="entry name" value="CYTOCHROME_P450"/>
    <property type="match status" value="1"/>
</dbReference>
<evidence type="ECO:0000256" key="4">
    <source>
        <dbReference type="ARBA" id="ARBA00022723"/>
    </source>
</evidence>
<keyword evidence="4 8" id="KW-0479">Metal-binding</keyword>
<dbReference type="CDD" id="cd11072">
    <property type="entry name" value="CYP71-like"/>
    <property type="match status" value="1"/>
</dbReference>
<evidence type="ECO:0000256" key="7">
    <source>
        <dbReference type="ARBA" id="ARBA00023033"/>
    </source>
</evidence>
<evidence type="ECO:0000256" key="3">
    <source>
        <dbReference type="ARBA" id="ARBA00022617"/>
    </source>
</evidence>
<dbReference type="FunFam" id="1.10.630.10:FF:000043">
    <property type="entry name" value="Cytochrome P450 99A2"/>
    <property type="match status" value="1"/>
</dbReference>
<accession>A0A7J6DYX8</accession>
<dbReference type="PANTHER" id="PTHR47955:SF8">
    <property type="entry name" value="CYTOCHROME P450 71D11-LIKE"/>
    <property type="match status" value="1"/>
</dbReference>
<reference evidence="11 12" key="1">
    <citation type="journal article" date="2020" name="bioRxiv">
        <title>Sequence and annotation of 42 cannabis genomes reveals extensive copy number variation in cannabinoid synthesis and pathogen resistance genes.</title>
        <authorList>
            <person name="Mckernan K.J."/>
            <person name="Helbert Y."/>
            <person name="Kane L.T."/>
            <person name="Ebling H."/>
            <person name="Zhang L."/>
            <person name="Liu B."/>
            <person name="Eaton Z."/>
            <person name="Mclaughlin S."/>
            <person name="Kingan S."/>
            <person name="Baybayan P."/>
            <person name="Concepcion G."/>
            <person name="Jordan M."/>
            <person name="Riva A."/>
            <person name="Barbazuk W."/>
            <person name="Harkins T."/>
        </authorList>
    </citation>
    <scope>NUCLEOTIDE SEQUENCE [LARGE SCALE GENOMIC DNA]</scope>
    <source>
        <strain evidence="12">cv. Jamaican Lion 4</strain>
        <tissue evidence="11">Leaf</tissue>
    </source>
</reference>
<dbReference type="Gene3D" id="1.10.630.10">
    <property type="entry name" value="Cytochrome P450"/>
    <property type="match status" value="1"/>
</dbReference>
<protein>
    <recommendedName>
        <fullName evidence="13">Cytochrome P450</fullName>
    </recommendedName>
</protein>
<feature type="non-terminal residue" evidence="11">
    <location>
        <position position="1"/>
    </location>
</feature>
<organism evidence="11 12">
    <name type="scientific">Cannabis sativa</name>
    <name type="common">Hemp</name>
    <name type="synonym">Marijuana</name>
    <dbReference type="NCBI Taxonomy" id="3483"/>
    <lineage>
        <taxon>Eukaryota</taxon>
        <taxon>Viridiplantae</taxon>
        <taxon>Streptophyta</taxon>
        <taxon>Embryophyta</taxon>
        <taxon>Tracheophyta</taxon>
        <taxon>Spermatophyta</taxon>
        <taxon>Magnoliopsida</taxon>
        <taxon>eudicotyledons</taxon>
        <taxon>Gunneridae</taxon>
        <taxon>Pentapetalae</taxon>
        <taxon>rosids</taxon>
        <taxon>fabids</taxon>
        <taxon>Rosales</taxon>
        <taxon>Cannabaceae</taxon>
        <taxon>Cannabis</taxon>
    </lineage>
</organism>
<evidence type="ECO:0000256" key="1">
    <source>
        <dbReference type="ARBA" id="ARBA00001971"/>
    </source>
</evidence>
<comment type="cofactor">
    <cofactor evidence="1 8">
        <name>heme</name>
        <dbReference type="ChEBI" id="CHEBI:30413"/>
    </cofactor>
</comment>
<evidence type="ECO:0000256" key="5">
    <source>
        <dbReference type="ARBA" id="ARBA00023002"/>
    </source>
</evidence>
<keyword evidence="6 8" id="KW-0408">Iron</keyword>
<evidence type="ECO:0008006" key="13">
    <source>
        <dbReference type="Google" id="ProtNLM"/>
    </source>
</evidence>
<evidence type="ECO:0000313" key="12">
    <source>
        <dbReference type="Proteomes" id="UP000525078"/>
    </source>
</evidence>
<feature type="transmembrane region" description="Helical" evidence="10">
    <location>
        <begin position="22"/>
        <end position="40"/>
    </location>
</feature>
<dbReference type="SUPFAM" id="SSF48264">
    <property type="entry name" value="Cytochrome P450"/>
    <property type="match status" value="1"/>
</dbReference>
<keyword evidence="7 9" id="KW-0503">Monooxygenase</keyword>
<dbReference type="PRINTS" id="PR00385">
    <property type="entry name" value="P450"/>
</dbReference>
<dbReference type="Proteomes" id="UP000525078">
    <property type="component" value="Unassembled WGS sequence"/>
</dbReference>
<dbReference type="InterPro" id="IPR036396">
    <property type="entry name" value="Cyt_P450_sf"/>
</dbReference>
<dbReference type="PRINTS" id="PR00463">
    <property type="entry name" value="EP450I"/>
</dbReference>
<keyword evidence="10" id="KW-0472">Membrane</keyword>
<dbReference type="Pfam" id="PF00067">
    <property type="entry name" value="p450"/>
    <property type="match status" value="1"/>
</dbReference>
<dbReference type="GO" id="GO:0005506">
    <property type="term" value="F:iron ion binding"/>
    <property type="evidence" value="ECO:0007669"/>
    <property type="project" value="InterPro"/>
</dbReference>